<evidence type="ECO:0000313" key="3">
    <source>
        <dbReference type="EMBL" id="QIZ77709.1"/>
    </source>
</evidence>
<feature type="domain" description="HTH cro/C1-type" evidence="2">
    <location>
        <begin position="11"/>
        <end position="64"/>
    </location>
</feature>
<dbReference type="Pfam" id="PF01381">
    <property type="entry name" value="HTH_3"/>
    <property type="match status" value="1"/>
</dbReference>
<protein>
    <submittedName>
        <fullName evidence="3">Helix-turn-helix transcriptional regulator</fullName>
    </submittedName>
</protein>
<dbReference type="GO" id="GO:0003677">
    <property type="term" value="F:DNA binding"/>
    <property type="evidence" value="ECO:0007669"/>
    <property type="project" value="InterPro"/>
</dbReference>
<dbReference type="SMART" id="SM00530">
    <property type="entry name" value="HTH_XRE"/>
    <property type="match status" value="1"/>
</dbReference>
<dbReference type="SUPFAM" id="SSF47413">
    <property type="entry name" value="lambda repressor-like DNA-binding domains"/>
    <property type="match status" value="1"/>
</dbReference>
<keyword evidence="4" id="KW-1185">Reference proteome</keyword>
<sequence>MTPINELIKVLIHARKRKGLGQGDFESMAGFKQQQISRMEKGNDMKLSNFMAWADALGYDVTLVERGKGNSNGNDHTTKHRESTNLIHQILGKSGSEEQ</sequence>
<dbReference type="Proteomes" id="UP000501602">
    <property type="component" value="Chromosome"/>
</dbReference>
<dbReference type="AlphaFoldDB" id="A0A6H1UGF4"/>
<dbReference type="KEGG" id="fes:HER31_12865"/>
<dbReference type="InterPro" id="IPR010982">
    <property type="entry name" value="Lambda_DNA-bd_dom_sf"/>
</dbReference>
<gene>
    <name evidence="3" type="ORF">HER31_12865</name>
</gene>
<dbReference type="EMBL" id="CP051180">
    <property type="protein sequence ID" value="QIZ77709.1"/>
    <property type="molecule type" value="Genomic_DNA"/>
</dbReference>
<feature type="region of interest" description="Disordered" evidence="1">
    <location>
        <begin position="68"/>
        <end position="99"/>
    </location>
</feature>
<evidence type="ECO:0000256" key="1">
    <source>
        <dbReference type="SAM" id="MobiDB-lite"/>
    </source>
</evidence>
<organism evidence="3 4">
    <name type="scientific">Ferrimonas lipolytica</name>
    <dbReference type="NCBI Taxonomy" id="2724191"/>
    <lineage>
        <taxon>Bacteria</taxon>
        <taxon>Pseudomonadati</taxon>
        <taxon>Pseudomonadota</taxon>
        <taxon>Gammaproteobacteria</taxon>
        <taxon>Alteromonadales</taxon>
        <taxon>Ferrimonadaceae</taxon>
        <taxon>Ferrimonas</taxon>
    </lineage>
</organism>
<dbReference type="CDD" id="cd00093">
    <property type="entry name" value="HTH_XRE"/>
    <property type="match status" value="1"/>
</dbReference>
<dbReference type="PROSITE" id="PS50943">
    <property type="entry name" value="HTH_CROC1"/>
    <property type="match status" value="1"/>
</dbReference>
<evidence type="ECO:0000259" key="2">
    <source>
        <dbReference type="PROSITE" id="PS50943"/>
    </source>
</evidence>
<dbReference type="RefSeq" id="WP_168660968.1">
    <property type="nucleotide sequence ID" value="NZ_CP051180.1"/>
</dbReference>
<accession>A0A6H1UGF4</accession>
<reference evidence="3 4" key="1">
    <citation type="submission" date="2020-04" db="EMBL/GenBank/DDBJ databases">
        <title>Ferrimonas sp. S7 isolated from sea water.</title>
        <authorList>
            <person name="Bae S.S."/>
            <person name="Baek K."/>
        </authorList>
    </citation>
    <scope>NUCLEOTIDE SEQUENCE [LARGE SCALE GENOMIC DNA]</scope>
    <source>
        <strain evidence="3 4">S7</strain>
    </source>
</reference>
<dbReference type="InterPro" id="IPR001387">
    <property type="entry name" value="Cro/C1-type_HTH"/>
</dbReference>
<evidence type="ECO:0000313" key="4">
    <source>
        <dbReference type="Proteomes" id="UP000501602"/>
    </source>
</evidence>
<name>A0A6H1UGF4_9GAMM</name>
<proteinExistence type="predicted"/>
<dbReference type="Gene3D" id="1.10.260.40">
    <property type="entry name" value="lambda repressor-like DNA-binding domains"/>
    <property type="match status" value="1"/>
</dbReference>